<dbReference type="GO" id="GO:0005802">
    <property type="term" value="C:trans-Golgi network"/>
    <property type="evidence" value="ECO:0007669"/>
    <property type="project" value="TreeGrafter"/>
</dbReference>
<comment type="subcellular location">
    <subcellularLocation>
        <location evidence="1">Golgi apparatus membrane</location>
        <topology evidence="1">Single-pass type II membrane protein</topology>
    </subcellularLocation>
</comment>
<dbReference type="GO" id="GO:0005768">
    <property type="term" value="C:endosome"/>
    <property type="evidence" value="ECO:0007669"/>
    <property type="project" value="TreeGrafter"/>
</dbReference>
<evidence type="ECO:0000256" key="3">
    <source>
        <dbReference type="ARBA" id="ARBA00022679"/>
    </source>
</evidence>
<evidence type="ECO:0000256" key="5">
    <source>
        <dbReference type="ARBA" id="ARBA00023034"/>
    </source>
</evidence>
<protein>
    <submittedName>
        <fullName evidence="6">Uncharacterized protein</fullName>
    </submittedName>
</protein>
<evidence type="ECO:0000256" key="4">
    <source>
        <dbReference type="ARBA" id="ARBA00022968"/>
    </source>
</evidence>
<evidence type="ECO:0000313" key="7">
    <source>
        <dbReference type="Proteomes" id="UP000287651"/>
    </source>
</evidence>
<dbReference type="InterPro" id="IPR008630">
    <property type="entry name" value="Glyco_trans_34"/>
</dbReference>
<dbReference type="GO" id="GO:0008378">
    <property type="term" value="F:galactosyltransferase activity"/>
    <property type="evidence" value="ECO:0007669"/>
    <property type="project" value="TreeGrafter"/>
</dbReference>
<proteinExistence type="predicted"/>
<keyword evidence="5" id="KW-0333">Golgi apparatus</keyword>
<dbReference type="EMBL" id="AMZH03007913">
    <property type="protein sequence ID" value="RRT60138.1"/>
    <property type="molecule type" value="Genomic_DNA"/>
</dbReference>
<evidence type="ECO:0000313" key="6">
    <source>
        <dbReference type="EMBL" id="RRT60138.1"/>
    </source>
</evidence>
<reference evidence="6 7" key="1">
    <citation type="journal article" date="2014" name="Agronomy (Basel)">
        <title>A Draft Genome Sequence for Ensete ventricosum, the Drought-Tolerant Tree Against Hunger.</title>
        <authorList>
            <person name="Harrison J."/>
            <person name="Moore K.A."/>
            <person name="Paszkiewicz K."/>
            <person name="Jones T."/>
            <person name="Grant M."/>
            <person name="Ambacheew D."/>
            <person name="Muzemil S."/>
            <person name="Studholme D.J."/>
        </authorList>
    </citation>
    <scope>NUCLEOTIDE SEQUENCE [LARGE SCALE GENOMIC DNA]</scope>
</reference>
<organism evidence="6 7">
    <name type="scientific">Ensete ventricosum</name>
    <name type="common">Abyssinian banana</name>
    <name type="synonym">Musa ensete</name>
    <dbReference type="NCBI Taxonomy" id="4639"/>
    <lineage>
        <taxon>Eukaryota</taxon>
        <taxon>Viridiplantae</taxon>
        <taxon>Streptophyta</taxon>
        <taxon>Embryophyta</taxon>
        <taxon>Tracheophyta</taxon>
        <taxon>Spermatophyta</taxon>
        <taxon>Magnoliopsida</taxon>
        <taxon>Liliopsida</taxon>
        <taxon>Zingiberales</taxon>
        <taxon>Musaceae</taxon>
        <taxon>Ensete</taxon>
    </lineage>
</organism>
<keyword evidence="4" id="KW-0812">Transmembrane</keyword>
<dbReference type="PANTHER" id="PTHR31311:SF3">
    <property type="entry name" value="GLYCOSYLTRANSFERASE 7-RELATED"/>
    <property type="match status" value="1"/>
</dbReference>
<gene>
    <name evidence="6" type="ORF">B296_00043742</name>
</gene>
<keyword evidence="3" id="KW-0808">Transferase</keyword>
<sequence>MTMSAMAGCDRGHGLQLLTEVKGEYGGNVKQEIGEDGAVSGLNGWRRSFVTHFTGCQAYSDDHNTMYSGVSYWEGIQRALHFVDDQVLREYGFCHTDPLSSNVLSLLFDYSSTA</sequence>
<keyword evidence="2" id="KW-0328">Glycosyltransferase</keyword>
<evidence type="ECO:0000256" key="2">
    <source>
        <dbReference type="ARBA" id="ARBA00022676"/>
    </source>
</evidence>
<comment type="caution">
    <text evidence="6">The sequence shown here is derived from an EMBL/GenBank/DDBJ whole genome shotgun (WGS) entry which is preliminary data.</text>
</comment>
<dbReference type="GO" id="GO:0000139">
    <property type="term" value="C:Golgi membrane"/>
    <property type="evidence" value="ECO:0007669"/>
    <property type="project" value="UniProtKB-SubCell"/>
</dbReference>
<accession>A0A426Z821</accession>
<keyword evidence="4" id="KW-0735">Signal-anchor</keyword>
<dbReference type="AlphaFoldDB" id="A0A426Z821"/>
<dbReference type="PANTHER" id="PTHR31311">
    <property type="entry name" value="XYLOGLUCAN 6-XYLOSYLTRANSFERASE 5-RELATED-RELATED"/>
    <property type="match status" value="1"/>
</dbReference>
<evidence type="ECO:0000256" key="1">
    <source>
        <dbReference type="ARBA" id="ARBA00004323"/>
    </source>
</evidence>
<dbReference type="Proteomes" id="UP000287651">
    <property type="component" value="Unassembled WGS sequence"/>
</dbReference>
<name>A0A426Z821_ENSVE</name>